<evidence type="ECO:0000256" key="4">
    <source>
        <dbReference type="ARBA" id="ARBA00022692"/>
    </source>
</evidence>
<dbReference type="Pfam" id="PF07690">
    <property type="entry name" value="MFS_1"/>
    <property type="match status" value="2"/>
</dbReference>
<comment type="caution">
    <text evidence="10">The sequence shown here is derived from an EMBL/GenBank/DDBJ whole genome shotgun (WGS) entry which is preliminary data.</text>
</comment>
<feature type="transmembrane region" description="Helical" evidence="8">
    <location>
        <begin position="39"/>
        <end position="59"/>
    </location>
</feature>
<evidence type="ECO:0000313" key="11">
    <source>
        <dbReference type="Proteomes" id="UP001367676"/>
    </source>
</evidence>
<keyword evidence="7 8" id="KW-0472">Membrane</keyword>
<dbReference type="PROSITE" id="PS50850">
    <property type="entry name" value="MFS"/>
    <property type="match status" value="1"/>
</dbReference>
<dbReference type="Proteomes" id="UP001367676">
    <property type="component" value="Unassembled WGS sequence"/>
</dbReference>
<gene>
    <name evidence="10" type="ORF">V9T40_009144</name>
</gene>
<keyword evidence="11" id="KW-1185">Reference proteome</keyword>
<name>A0AAN9U0P3_9HEMI</name>
<reference evidence="10 11" key="1">
    <citation type="submission" date="2024-03" db="EMBL/GenBank/DDBJ databases">
        <title>Adaptation during the transition from Ophiocordyceps entomopathogen to insect associate is accompanied by gene loss and intensified selection.</title>
        <authorList>
            <person name="Ward C.M."/>
            <person name="Onetto C.A."/>
            <person name="Borneman A.R."/>
        </authorList>
    </citation>
    <scope>NUCLEOTIDE SEQUENCE [LARGE SCALE GENOMIC DNA]</scope>
    <source>
        <strain evidence="10">AWRI1</strain>
        <tissue evidence="10">Single Adult Female</tissue>
    </source>
</reference>
<evidence type="ECO:0000256" key="1">
    <source>
        <dbReference type="ARBA" id="ARBA00004141"/>
    </source>
</evidence>
<dbReference type="Gene3D" id="1.20.1250.20">
    <property type="entry name" value="MFS general substrate transporter like domains"/>
    <property type="match status" value="2"/>
</dbReference>
<organism evidence="10 11">
    <name type="scientific">Parthenolecanium corni</name>
    <dbReference type="NCBI Taxonomy" id="536013"/>
    <lineage>
        <taxon>Eukaryota</taxon>
        <taxon>Metazoa</taxon>
        <taxon>Ecdysozoa</taxon>
        <taxon>Arthropoda</taxon>
        <taxon>Hexapoda</taxon>
        <taxon>Insecta</taxon>
        <taxon>Pterygota</taxon>
        <taxon>Neoptera</taxon>
        <taxon>Paraneoptera</taxon>
        <taxon>Hemiptera</taxon>
        <taxon>Sternorrhyncha</taxon>
        <taxon>Coccoidea</taxon>
        <taxon>Coccidae</taxon>
        <taxon>Parthenolecanium</taxon>
    </lineage>
</organism>
<dbReference type="InterPro" id="IPR011701">
    <property type="entry name" value="MFS"/>
</dbReference>
<feature type="transmembrane region" description="Helical" evidence="8">
    <location>
        <begin position="149"/>
        <end position="171"/>
    </location>
</feature>
<evidence type="ECO:0000256" key="6">
    <source>
        <dbReference type="ARBA" id="ARBA00022989"/>
    </source>
</evidence>
<feature type="domain" description="Major facilitator superfamily (MFS) profile" evidence="9">
    <location>
        <begin position="1"/>
        <end position="277"/>
    </location>
</feature>
<feature type="transmembrane region" description="Helical" evidence="8">
    <location>
        <begin position="218"/>
        <end position="240"/>
    </location>
</feature>
<keyword evidence="6 8" id="KW-1133">Transmembrane helix</keyword>
<dbReference type="SUPFAM" id="SSF103473">
    <property type="entry name" value="MFS general substrate transporter"/>
    <property type="match status" value="1"/>
</dbReference>
<evidence type="ECO:0000256" key="7">
    <source>
        <dbReference type="ARBA" id="ARBA00023136"/>
    </source>
</evidence>
<proteinExistence type="inferred from homology"/>
<dbReference type="PANTHER" id="PTHR23506">
    <property type="entry name" value="GH10249P"/>
    <property type="match status" value="1"/>
</dbReference>
<keyword evidence="4 8" id="KW-0812">Transmembrane</keyword>
<dbReference type="GO" id="GO:0016020">
    <property type="term" value="C:membrane"/>
    <property type="evidence" value="ECO:0007669"/>
    <property type="project" value="UniProtKB-SubCell"/>
</dbReference>
<dbReference type="InterPro" id="IPR020846">
    <property type="entry name" value="MFS_dom"/>
</dbReference>
<dbReference type="AlphaFoldDB" id="A0AAN9U0P3"/>
<evidence type="ECO:0000313" key="10">
    <source>
        <dbReference type="EMBL" id="KAK7601703.1"/>
    </source>
</evidence>
<keyword evidence="3" id="KW-0813">Transport</keyword>
<accession>A0AAN9U0P3</accession>
<evidence type="ECO:0000256" key="2">
    <source>
        <dbReference type="ARBA" id="ARBA00006829"/>
    </source>
</evidence>
<dbReference type="EMBL" id="JBBCAQ010000010">
    <property type="protein sequence ID" value="KAK7601703.1"/>
    <property type="molecule type" value="Genomic_DNA"/>
</dbReference>
<feature type="transmembrane region" description="Helical" evidence="8">
    <location>
        <begin position="252"/>
        <end position="273"/>
    </location>
</feature>
<dbReference type="GO" id="GO:0022857">
    <property type="term" value="F:transmembrane transporter activity"/>
    <property type="evidence" value="ECO:0007669"/>
    <property type="project" value="InterPro"/>
</dbReference>
<evidence type="ECO:0000256" key="3">
    <source>
        <dbReference type="ARBA" id="ARBA00022448"/>
    </source>
</evidence>
<comment type="similarity">
    <text evidence="2">Belongs to the major facilitator superfamily. Vesicular transporter family.</text>
</comment>
<feature type="transmembrane region" description="Helical" evidence="8">
    <location>
        <begin position="111"/>
        <end position="137"/>
    </location>
</feature>
<dbReference type="InterPro" id="IPR036259">
    <property type="entry name" value="MFS_trans_sf"/>
</dbReference>
<feature type="transmembrane region" description="Helical" evidence="8">
    <location>
        <begin position="15"/>
        <end position="32"/>
    </location>
</feature>
<dbReference type="PRINTS" id="PR01035">
    <property type="entry name" value="TCRTETA"/>
</dbReference>
<evidence type="ECO:0000259" key="9">
    <source>
        <dbReference type="PROSITE" id="PS50850"/>
    </source>
</evidence>
<comment type="subcellular location">
    <subcellularLocation>
        <location evidence="1">Membrane</location>
        <topology evidence="1">Multi-pass membrane protein</topology>
    </subcellularLocation>
</comment>
<keyword evidence="5" id="KW-0532">Neurotransmitter transport</keyword>
<dbReference type="InterPro" id="IPR050930">
    <property type="entry name" value="MFS_Vesicular_Transporter"/>
</dbReference>
<sequence>MFPDNVATVMSTLETFYGLGFIVGPTVGGLLFEVGGFPLPFFFVGIVSGILSILIFTYVPNVAGSGESKSSDGKIFTALKIPSIAIDAVCTATFALSQGFFSSTLEPHLRIFHISAVLVSMMFVINGATYAVASPFVGRLVDKCLKPKYALIISLILNLISFAILGPLPFLPIPQTLTVVMIALFLQGLALAGGNVAGFIDSIRSAVAAGYPADISTYGLMSGIWASAFAFGAFVGPSVAGFLYDIVGFQKATIFVVVINVILLFILSAYLIVTKCAEVEIAENEEIVRKLRESTNSLLKLNVTKDMSIRSSQIITRSQNNSRRTGYVSI</sequence>
<dbReference type="PANTHER" id="PTHR23506:SF26">
    <property type="entry name" value="MFS-TYPE TRANSPORTER SLC18B1"/>
    <property type="match status" value="1"/>
</dbReference>
<evidence type="ECO:0000256" key="8">
    <source>
        <dbReference type="SAM" id="Phobius"/>
    </source>
</evidence>
<evidence type="ECO:0000256" key="5">
    <source>
        <dbReference type="ARBA" id="ARBA00022775"/>
    </source>
</evidence>
<protein>
    <recommendedName>
        <fullName evidence="9">Major facilitator superfamily (MFS) profile domain-containing protein</fullName>
    </recommendedName>
</protein>
<feature type="transmembrane region" description="Helical" evidence="8">
    <location>
        <begin position="177"/>
        <end position="197"/>
    </location>
</feature>
<dbReference type="InterPro" id="IPR001958">
    <property type="entry name" value="Tet-R_TetA/multi-R_MdtG-like"/>
</dbReference>